<dbReference type="Gramene" id="QL04p013041:mrna">
    <property type="protein sequence ID" value="QL04p013041:mrna:CDS:1"/>
    <property type="gene ID" value="QL04p013041"/>
</dbReference>
<dbReference type="EnsemblPlants" id="QL04p013041:mrna">
    <property type="protein sequence ID" value="QL04p013041:mrna:CDS:1"/>
    <property type="gene ID" value="QL04p013041"/>
</dbReference>
<name>A0A7N2LE22_QUELO</name>
<organism evidence="2 3">
    <name type="scientific">Quercus lobata</name>
    <name type="common">Valley oak</name>
    <dbReference type="NCBI Taxonomy" id="97700"/>
    <lineage>
        <taxon>Eukaryota</taxon>
        <taxon>Viridiplantae</taxon>
        <taxon>Streptophyta</taxon>
        <taxon>Embryophyta</taxon>
        <taxon>Tracheophyta</taxon>
        <taxon>Spermatophyta</taxon>
        <taxon>Magnoliopsida</taxon>
        <taxon>eudicotyledons</taxon>
        <taxon>Gunneridae</taxon>
        <taxon>Pentapetalae</taxon>
        <taxon>rosids</taxon>
        <taxon>fabids</taxon>
        <taxon>Fagales</taxon>
        <taxon>Fagaceae</taxon>
        <taxon>Quercus</taxon>
    </lineage>
</organism>
<accession>A0A7N2LE22</accession>
<evidence type="ECO:0000313" key="3">
    <source>
        <dbReference type="Proteomes" id="UP000594261"/>
    </source>
</evidence>
<sequence length="224" mass="25238">MRSVFLGKNAAHWLMLNIEHIVVGVSPKQFFSLREGDTAFTLQWSSNSFGQFLLLTELKTGESRRSIIIPEGKERYGWRAFGLELRKVLNPSHYAVGENGPKFIPQVWRFNLEAHSRTFAEVVQGFHGRVEDRKKPMQPGVSVKGKIPHKGEKKMGEILRITGAKVGDFPVKLSDKMEGVGGVRRESCILEEAEGGEQTWADPRISVPSSSLNSKVYDRRKKSD</sequence>
<dbReference type="AlphaFoldDB" id="A0A7N2LE22"/>
<keyword evidence="3" id="KW-1185">Reference proteome</keyword>
<reference evidence="2 3" key="1">
    <citation type="journal article" date="2016" name="G3 (Bethesda)">
        <title>First Draft Assembly and Annotation of the Genome of a California Endemic Oak Quercus lobata Nee (Fagaceae).</title>
        <authorList>
            <person name="Sork V.L."/>
            <person name="Fitz-Gibbon S.T."/>
            <person name="Puiu D."/>
            <person name="Crepeau M."/>
            <person name="Gugger P.F."/>
            <person name="Sherman R."/>
            <person name="Stevens K."/>
            <person name="Langley C.H."/>
            <person name="Pellegrini M."/>
            <person name="Salzberg S.L."/>
        </authorList>
    </citation>
    <scope>NUCLEOTIDE SEQUENCE [LARGE SCALE GENOMIC DNA]</scope>
    <source>
        <strain evidence="2 3">cv. SW786</strain>
    </source>
</reference>
<dbReference type="EMBL" id="LRBV02000004">
    <property type="status" value="NOT_ANNOTATED_CDS"/>
    <property type="molecule type" value="Genomic_DNA"/>
</dbReference>
<feature type="region of interest" description="Disordered" evidence="1">
    <location>
        <begin position="194"/>
        <end position="224"/>
    </location>
</feature>
<evidence type="ECO:0000256" key="1">
    <source>
        <dbReference type="SAM" id="MobiDB-lite"/>
    </source>
</evidence>
<dbReference type="Proteomes" id="UP000594261">
    <property type="component" value="Chromosome 4"/>
</dbReference>
<protein>
    <submittedName>
        <fullName evidence="2">Uncharacterized protein</fullName>
    </submittedName>
</protein>
<proteinExistence type="predicted"/>
<evidence type="ECO:0000313" key="2">
    <source>
        <dbReference type="EnsemblPlants" id="QL04p013041:mrna:CDS:1"/>
    </source>
</evidence>
<reference evidence="2" key="2">
    <citation type="submission" date="2021-01" db="UniProtKB">
        <authorList>
            <consortium name="EnsemblPlants"/>
        </authorList>
    </citation>
    <scope>IDENTIFICATION</scope>
</reference>
<dbReference type="InParanoid" id="A0A7N2LE22"/>